<evidence type="ECO:0000259" key="5">
    <source>
        <dbReference type="PROSITE" id="PS50228"/>
    </source>
</evidence>
<dbReference type="Pfam" id="PF02140">
    <property type="entry name" value="SUEL_Lectin"/>
    <property type="match status" value="1"/>
</dbReference>
<sequence length="285" mass="31672">MWSLLLSVQLLALWPGAEGTNLIMICEGNTAQLDCGSDVIQIYAANYGRTNKCSCPDGVPAHLENTACFANTTLQKVKEKCEGSSTCTLEAKSEHFGDDPCSGTFKYLNISYCCLPPNSQSCPTCQPISNYTLYDLVFVPEPMSWVGALHHCAKRGSRLVHILDNCTQFRVEELLMEVATYWGCAEKAWVGLERCMINPQAPWEWSGGAAVGDYDRWNTSFPRNPCCFHCGQLVQEGGDQDHQKYLWQDACCQEQLPFICQLTSPVNDIQPCQLNSPVTNTDCLI</sequence>
<dbReference type="SUPFAM" id="SSF56436">
    <property type="entry name" value="C-type lectin-like"/>
    <property type="match status" value="1"/>
</dbReference>
<organism evidence="6 7">
    <name type="scientific">Alosa alosa</name>
    <name type="common">allis shad</name>
    <dbReference type="NCBI Taxonomy" id="278164"/>
    <lineage>
        <taxon>Eukaryota</taxon>
        <taxon>Metazoa</taxon>
        <taxon>Chordata</taxon>
        <taxon>Craniata</taxon>
        <taxon>Vertebrata</taxon>
        <taxon>Euteleostomi</taxon>
        <taxon>Actinopterygii</taxon>
        <taxon>Neopterygii</taxon>
        <taxon>Teleostei</taxon>
        <taxon>Clupei</taxon>
        <taxon>Clupeiformes</taxon>
        <taxon>Clupeoidei</taxon>
        <taxon>Clupeidae</taxon>
        <taxon>Alosa</taxon>
    </lineage>
</organism>
<dbReference type="InterPro" id="IPR043159">
    <property type="entry name" value="Lectin_gal-bd_sf"/>
</dbReference>
<dbReference type="AlphaFoldDB" id="A0AAV6H6D6"/>
<dbReference type="InterPro" id="IPR001304">
    <property type="entry name" value="C-type_lectin-like"/>
</dbReference>
<evidence type="ECO:0000256" key="3">
    <source>
        <dbReference type="SAM" id="SignalP"/>
    </source>
</evidence>
<dbReference type="EMBL" id="JADWDJ010000003">
    <property type="protein sequence ID" value="KAG5282873.1"/>
    <property type="molecule type" value="Genomic_DNA"/>
</dbReference>
<dbReference type="InterPro" id="IPR016186">
    <property type="entry name" value="C-type_lectin-like/link_sf"/>
</dbReference>
<dbReference type="PROSITE" id="PS50041">
    <property type="entry name" value="C_TYPE_LECTIN_2"/>
    <property type="match status" value="1"/>
</dbReference>
<dbReference type="SMART" id="SM00034">
    <property type="entry name" value="CLECT"/>
    <property type="match status" value="1"/>
</dbReference>
<dbReference type="Gene3D" id="2.60.120.740">
    <property type="match status" value="1"/>
</dbReference>
<reference evidence="6" key="1">
    <citation type="submission" date="2020-10" db="EMBL/GenBank/DDBJ databases">
        <title>Chromosome-scale genome assembly of the Allis shad, Alosa alosa.</title>
        <authorList>
            <person name="Margot Z."/>
            <person name="Christophe K."/>
            <person name="Cabau C."/>
            <person name="Louis A."/>
            <person name="Berthelot C."/>
            <person name="Parey E."/>
            <person name="Roest Crollius H."/>
            <person name="Montfort J."/>
            <person name="Robinson-Rechavi M."/>
            <person name="Bucao C."/>
            <person name="Bouchez O."/>
            <person name="Gislard M."/>
            <person name="Lluch J."/>
            <person name="Milhes M."/>
            <person name="Lampietro C."/>
            <person name="Lopez Roques C."/>
            <person name="Donnadieu C."/>
            <person name="Braasch I."/>
            <person name="Desvignes T."/>
            <person name="Postlethwait J."/>
            <person name="Bobe J."/>
            <person name="Guiguen Y."/>
        </authorList>
    </citation>
    <scope>NUCLEOTIDE SEQUENCE</scope>
    <source>
        <strain evidence="6">M-15738</strain>
        <tissue evidence="6">Blood</tissue>
    </source>
</reference>
<keyword evidence="1" id="KW-0430">Lectin</keyword>
<dbReference type="CDD" id="cd00037">
    <property type="entry name" value="CLECT"/>
    <property type="match status" value="1"/>
</dbReference>
<evidence type="ECO:0000256" key="1">
    <source>
        <dbReference type="ARBA" id="ARBA00022734"/>
    </source>
</evidence>
<accession>A0AAV6H6D6</accession>
<keyword evidence="7" id="KW-1185">Reference proteome</keyword>
<dbReference type="PANTHER" id="PTHR46780">
    <property type="entry name" value="PROTEIN EVA-1"/>
    <property type="match status" value="1"/>
</dbReference>
<dbReference type="InterPro" id="IPR016187">
    <property type="entry name" value="CTDL_fold"/>
</dbReference>
<feature type="domain" description="SUEL-type lectin" evidence="5">
    <location>
        <begin position="25"/>
        <end position="115"/>
    </location>
</feature>
<gene>
    <name evidence="6" type="ORF">AALO_G00035670</name>
</gene>
<dbReference type="Proteomes" id="UP000823561">
    <property type="component" value="Chromosome 3"/>
</dbReference>
<dbReference type="Pfam" id="PF00059">
    <property type="entry name" value="Lectin_C"/>
    <property type="match status" value="1"/>
</dbReference>
<feature type="chain" id="PRO_5043742134" evidence="3">
    <location>
        <begin position="20"/>
        <end position="285"/>
    </location>
</feature>
<protein>
    <submittedName>
        <fullName evidence="6">Uncharacterized protein</fullName>
    </submittedName>
</protein>
<comment type="caution">
    <text evidence="6">The sequence shown here is derived from an EMBL/GenBank/DDBJ whole genome shotgun (WGS) entry which is preliminary data.</text>
</comment>
<keyword evidence="2" id="KW-0677">Repeat</keyword>
<dbReference type="Gene3D" id="3.10.100.10">
    <property type="entry name" value="Mannose-Binding Protein A, subunit A"/>
    <property type="match status" value="1"/>
</dbReference>
<name>A0AAV6H6D6_9TELE</name>
<dbReference type="InterPro" id="IPR000922">
    <property type="entry name" value="Lectin_gal-bd_dom"/>
</dbReference>
<evidence type="ECO:0000313" key="6">
    <source>
        <dbReference type="EMBL" id="KAG5282873.1"/>
    </source>
</evidence>
<proteinExistence type="predicted"/>
<feature type="signal peptide" evidence="3">
    <location>
        <begin position="1"/>
        <end position="19"/>
    </location>
</feature>
<evidence type="ECO:0000256" key="2">
    <source>
        <dbReference type="ARBA" id="ARBA00022737"/>
    </source>
</evidence>
<keyword evidence="3" id="KW-0732">Signal</keyword>
<dbReference type="GO" id="GO:0030246">
    <property type="term" value="F:carbohydrate binding"/>
    <property type="evidence" value="ECO:0007669"/>
    <property type="project" value="UniProtKB-KW"/>
</dbReference>
<feature type="domain" description="C-type lectin" evidence="4">
    <location>
        <begin position="131"/>
        <end position="261"/>
    </location>
</feature>
<dbReference type="PROSITE" id="PS50228">
    <property type="entry name" value="SUEL_LECTIN"/>
    <property type="match status" value="1"/>
</dbReference>
<evidence type="ECO:0000259" key="4">
    <source>
        <dbReference type="PROSITE" id="PS50041"/>
    </source>
</evidence>
<evidence type="ECO:0000313" key="7">
    <source>
        <dbReference type="Proteomes" id="UP000823561"/>
    </source>
</evidence>